<evidence type="ECO:0000313" key="9">
    <source>
        <dbReference type="EMBL" id="TDX49073.1"/>
    </source>
</evidence>
<dbReference type="PANTHER" id="PTHR10938">
    <property type="entry name" value="TRANSLATION INITIATION FACTOR IF-3"/>
    <property type="match status" value="1"/>
</dbReference>
<evidence type="ECO:0000256" key="1">
    <source>
        <dbReference type="ARBA" id="ARBA00005439"/>
    </source>
</evidence>
<comment type="similarity">
    <text evidence="1 4 6">Belongs to the IF-3 family.</text>
</comment>
<comment type="function">
    <text evidence="4 6">IF-3 binds to the 30S ribosomal subunit and shifts the equilibrium between 70S ribosomes and their 50S and 30S subunits in favor of the free subunits, thus enhancing the availability of 30S subunits on which protein synthesis initiation begins.</text>
</comment>
<evidence type="ECO:0000259" key="7">
    <source>
        <dbReference type="Pfam" id="PF00707"/>
    </source>
</evidence>
<dbReference type="SUPFAM" id="SSF55200">
    <property type="entry name" value="Translation initiation factor IF3, C-terminal domain"/>
    <property type="match status" value="1"/>
</dbReference>
<accession>A0A4R8GVP7</accession>
<keyword evidence="3 4" id="KW-0648">Protein biosynthesis</keyword>
<feature type="domain" description="Translation initiation factor 3 C-terminal" evidence="7">
    <location>
        <begin position="99"/>
        <end position="182"/>
    </location>
</feature>
<dbReference type="PROSITE" id="PS00938">
    <property type="entry name" value="IF3"/>
    <property type="match status" value="1"/>
</dbReference>
<dbReference type="RefSeq" id="WP_018249036.1">
    <property type="nucleotide sequence ID" value="NZ_SOEG01000021.1"/>
</dbReference>
<protein>
    <recommendedName>
        <fullName evidence="4 5">Translation initiation factor IF-3</fullName>
    </recommendedName>
</protein>
<proteinExistence type="inferred from homology"/>
<dbReference type="GO" id="GO:0003743">
    <property type="term" value="F:translation initiation factor activity"/>
    <property type="evidence" value="ECO:0007669"/>
    <property type="project" value="UniProtKB-UniRule"/>
</dbReference>
<dbReference type="STRING" id="926561.GCA_000379025_01859"/>
<organism evidence="9 10">
    <name type="scientific">Orenia marismortui</name>
    <dbReference type="NCBI Taxonomy" id="46469"/>
    <lineage>
        <taxon>Bacteria</taxon>
        <taxon>Bacillati</taxon>
        <taxon>Bacillota</taxon>
        <taxon>Clostridia</taxon>
        <taxon>Halanaerobiales</taxon>
        <taxon>Halobacteroidaceae</taxon>
        <taxon>Orenia</taxon>
    </lineage>
</organism>
<dbReference type="GO" id="GO:0043022">
    <property type="term" value="F:ribosome binding"/>
    <property type="evidence" value="ECO:0007669"/>
    <property type="project" value="UniProtKB-ARBA"/>
</dbReference>
<dbReference type="InterPro" id="IPR036788">
    <property type="entry name" value="T_IF-3_C_sf"/>
</dbReference>
<dbReference type="EMBL" id="SOEG01000021">
    <property type="protein sequence ID" value="TDX49073.1"/>
    <property type="molecule type" value="Genomic_DNA"/>
</dbReference>
<evidence type="ECO:0000256" key="3">
    <source>
        <dbReference type="ARBA" id="ARBA00022917"/>
    </source>
</evidence>
<comment type="caution">
    <text evidence="9">The sequence shown here is derived from an EMBL/GenBank/DDBJ whole genome shotgun (WGS) entry which is preliminary data.</text>
</comment>
<keyword evidence="4" id="KW-0963">Cytoplasm</keyword>
<evidence type="ECO:0000313" key="10">
    <source>
        <dbReference type="Proteomes" id="UP000295832"/>
    </source>
</evidence>
<keyword evidence="2 4" id="KW-0396">Initiation factor</keyword>
<dbReference type="GO" id="GO:0005829">
    <property type="term" value="C:cytosol"/>
    <property type="evidence" value="ECO:0007669"/>
    <property type="project" value="TreeGrafter"/>
</dbReference>
<dbReference type="AlphaFoldDB" id="A0A4R8GVP7"/>
<dbReference type="InterPro" id="IPR019815">
    <property type="entry name" value="Translation_initiation_fac_3_C"/>
</dbReference>
<dbReference type="InterPro" id="IPR036787">
    <property type="entry name" value="T_IF-3_N_sf"/>
</dbReference>
<dbReference type="InterPro" id="IPR019813">
    <property type="entry name" value="Translation_initiation_fac3_CS"/>
</dbReference>
<evidence type="ECO:0000256" key="4">
    <source>
        <dbReference type="HAMAP-Rule" id="MF_00080"/>
    </source>
</evidence>
<dbReference type="PANTHER" id="PTHR10938:SF0">
    <property type="entry name" value="TRANSLATION INITIATION FACTOR IF-3, MITOCHONDRIAL"/>
    <property type="match status" value="1"/>
</dbReference>
<dbReference type="NCBIfam" id="TIGR00168">
    <property type="entry name" value="infC"/>
    <property type="match status" value="1"/>
</dbReference>
<comment type="subcellular location">
    <subcellularLocation>
        <location evidence="4 6">Cytoplasm</location>
    </subcellularLocation>
</comment>
<reference evidence="9 10" key="1">
    <citation type="submission" date="2019-03" db="EMBL/GenBank/DDBJ databases">
        <title>Subsurface microbial communities from deep shales in Ohio and West Virginia, USA.</title>
        <authorList>
            <person name="Wrighton K."/>
        </authorList>
    </citation>
    <scope>NUCLEOTIDE SEQUENCE [LARGE SCALE GENOMIC DNA]</scope>
    <source>
        <strain evidence="9 10">MSL 6dP</strain>
    </source>
</reference>
<dbReference type="Gene3D" id="3.30.110.10">
    <property type="entry name" value="Translation initiation factor 3 (IF-3), C-terminal domain"/>
    <property type="match status" value="1"/>
</dbReference>
<dbReference type="SUPFAM" id="SSF54364">
    <property type="entry name" value="Translation initiation factor IF3, N-terminal domain"/>
    <property type="match status" value="1"/>
</dbReference>
<dbReference type="FunFam" id="3.10.20.80:FF:000001">
    <property type="entry name" value="Translation initiation factor IF-3"/>
    <property type="match status" value="1"/>
</dbReference>
<dbReference type="FunFam" id="3.30.110.10:FF:000001">
    <property type="entry name" value="Translation initiation factor IF-3"/>
    <property type="match status" value="1"/>
</dbReference>
<name>A0A4R8GVP7_9FIRM</name>
<dbReference type="InterPro" id="IPR001288">
    <property type="entry name" value="Translation_initiation_fac_3"/>
</dbReference>
<dbReference type="Pfam" id="PF00707">
    <property type="entry name" value="IF3_C"/>
    <property type="match status" value="1"/>
</dbReference>
<dbReference type="Proteomes" id="UP000295832">
    <property type="component" value="Unassembled WGS sequence"/>
</dbReference>
<dbReference type="GO" id="GO:0032790">
    <property type="term" value="P:ribosome disassembly"/>
    <property type="evidence" value="ECO:0007669"/>
    <property type="project" value="TreeGrafter"/>
</dbReference>
<dbReference type="InterPro" id="IPR019814">
    <property type="entry name" value="Translation_initiation_fac_3_N"/>
</dbReference>
<gene>
    <name evidence="4" type="primary">infC</name>
    <name evidence="9" type="ORF">C7959_12134</name>
</gene>
<dbReference type="HAMAP" id="MF_00080">
    <property type="entry name" value="IF_3"/>
    <property type="match status" value="1"/>
</dbReference>
<evidence type="ECO:0000259" key="8">
    <source>
        <dbReference type="Pfam" id="PF05198"/>
    </source>
</evidence>
<evidence type="ECO:0000256" key="2">
    <source>
        <dbReference type="ARBA" id="ARBA00022540"/>
    </source>
</evidence>
<feature type="domain" description="Translation initiation factor 3 N-terminal" evidence="8">
    <location>
        <begin position="22"/>
        <end position="91"/>
    </location>
</feature>
<evidence type="ECO:0000256" key="5">
    <source>
        <dbReference type="NCBIfam" id="TIGR00168"/>
    </source>
</evidence>
<keyword evidence="10" id="KW-1185">Reference proteome</keyword>
<dbReference type="GO" id="GO:0016020">
    <property type="term" value="C:membrane"/>
    <property type="evidence" value="ECO:0007669"/>
    <property type="project" value="TreeGrafter"/>
</dbReference>
<dbReference type="Pfam" id="PF05198">
    <property type="entry name" value="IF3_N"/>
    <property type="match status" value="1"/>
</dbReference>
<sequence>MVIFFLVKNLGGAYKISTDLRVNERIRARQVRVVDNEGEQVGVMPLKKALSIAEERGFDLVEVAPQAKPPVCKIMDYGKYKYEQAKKAKEAKKNQNVMKVKEVQMSVKIEDHDFNVKVNMAKRFLNNKDKVKVRIRFRGREIAHKDLGYELMDRFAEEVKDLGRVSSKASMEGRHMLMFITPTSDK</sequence>
<comment type="subunit">
    <text evidence="4 6">Monomer.</text>
</comment>
<dbReference type="Gene3D" id="3.10.20.80">
    <property type="entry name" value="Translation initiation factor 3 (IF-3), N-terminal domain"/>
    <property type="match status" value="1"/>
</dbReference>
<evidence type="ECO:0000256" key="6">
    <source>
        <dbReference type="RuleBase" id="RU000646"/>
    </source>
</evidence>